<evidence type="ECO:0000256" key="2">
    <source>
        <dbReference type="ARBA" id="ARBA00011901"/>
    </source>
</evidence>
<organism evidence="8 11">
    <name type="scientific">Legionella taurinensis</name>
    <dbReference type="NCBI Taxonomy" id="70611"/>
    <lineage>
        <taxon>Bacteria</taxon>
        <taxon>Pseudomonadati</taxon>
        <taxon>Pseudomonadota</taxon>
        <taxon>Gammaproteobacteria</taxon>
        <taxon>Legionellales</taxon>
        <taxon>Legionellaceae</taxon>
        <taxon>Legionella</taxon>
    </lineage>
</organism>
<dbReference type="GO" id="GO:0008745">
    <property type="term" value="F:N-acetylmuramoyl-L-alanine amidase activity"/>
    <property type="evidence" value="ECO:0007669"/>
    <property type="project" value="UniProtKB-EC"/>
</dbReference>
<evidence type="ECO:0000313" key="8">
    <source>
        <dbReference type="EMBL" id="RJT48818.1"/>
    </source>
</evidence>
<dbReference type="PANTHER" id="PTHR30417:SF1">
    <property type="entry name" value="N-ACETYLMURAMOYL-L-ALANINE AMIDASE AMID"/>
    <property type="match status" value="1"/>
</dbReference>
<dbReference type="PANTHER" id="PTHR30417">
    <property type="entry name" value="N-ACETYLMURAMOYL-L-ALANINE AMIDASE AMID"/>
    <property type="match status" value="1"/>
</dbReference>
<evidence type="ECO:0000256" key="3">
    <source>
        <dbReference type="ARBA" id="ARBA00022801"/>
    </source>
</evidence>
<sequence length="220" mass="25298">MKMTLSLGLLLFTFCVQAVAFSCHESQPIIQKPIQFDKERVALTRDYQRQHYGIDSESIAIEPKMIVLHWTMLPTMDIVFRLFNPPALPKNSPRRNELPGDLNVSSHFLVDKDGRIYQLMPETWMARHSIGLNHYAIGIENVGGVDGKDDLTEEQVRANAFLVCYLKAKYPQIENVIGHNEYLNYKNTPLWLEKDPDYYTDKTDPGPTFVNRVKQRIAAS</sequence>
<dbReference type="PROSITE" id="PS51257">
    <property type="entry name" value="PROKAR_LIPOPROTEIN"/>
    <property type="match status" value="1"/>
</dbReference>
<keyword evidence="3" id="KW-0378">Hydrolase</keyword>
<dbReference type="InterPro" id="IPR036505">
    <property type="entry name" value="Amidase/PGRP_sf"/>
</dbReference>
<dbReference type="EC" id="3.5.1.28" evidence="2"/>
<dbReference type="GO" id="GO:0071555">
    <property type="term" value="P:cell wall organization"/>
    <property type="evidence" value="ECO:0007669"/>
    <property type="project" value="UniProtKB-KW"/>
</dbReference>
<dbReference type="EMBL" id="QFGG01000014">
    <property type="protein sequence ID" value="TID40075.1"/>
    <property type="molecule type" value="Genomic_DNA"/>
</dbReference>
<reference evidence="8 11" key="3">
    <citation type="submission" date="2018-09" db="EMBL/GenBank/DDBJ databases">
        <title>Draft genome sequences of Legionella taurinensis isolated from water samples.</title>
        <authorList>
            <person name="Chakeri A."/>
            <person name="Allerberger F."/>
            <person name="Kundi M."/>
            <person name="Ruppitsch W."/>
            <person name="Schmid D."/>
        </authorList>
    </citation>
    <scope>NUCLEOTIDE SEQUENCE [LARGE SCALE GENOMIC DNA]</scope>
    <source>
        <strain evidence="8 11">4570-18-6</strain>
    </source>
</reference>
<proteinExistence type="predicted"/>
<dbReference type="EMBL" id="QCXM01000013">
    <property type="protein sequence ID" value="PUT46060.1"/>
    <property type="molecule type" value="Genomic_DNA"/>
</dbReference>
<dbReference type="OrthoDB" id="9794842at2"/>
<evidence type="ECO:0000313" key="7">
    <source>
        <dbReference type="EMBL" id="PUT46060.1"/>
    </source>
</evidence>
<dbReference type="SMART" id="SM00644">
    <property type="entry name" value="Ami_2"/>
    <property type="match status" value="1"/>
</dbReference>
<dbReference type="CDD" id="cd06583">
    <property type="entry name" value="PGRP"/>
    <property type="match status" value="1"/>
</dbReference>
<feature type="signal peptide" evidence="5">
    <location>
        <begin position="1"/>
        <end position="20"/>
    </location>
</feature>
<dbReference type="Proteomes" id="UP000270757">
    <property type="component" value="Unassembled WGS sequence"/>
</dbReference>
<evidence type="ECO:0000256" key="1">
    <source>
        <dbReference type="ARBA" id="ARBA00001561"/>
    </source>
</evidence>
<dbReference type="Pfam" id="PF01510">
    <property type="entry name" value="Amidase_2"/>
    <property type="match status" value="1"/>
</dbReference>
<dbReference type="Gene3D" id="3.40.80.10">
    <property type="entry name" value="Peptidoglycan recognition protein-like"/>
    <property type="match status" value="1"/>
</dbReference>
<protein>
    <recommendedName>
        <fullName evidence="2">N-acetylmuramoyl-L-alanine amidase</fullName>
        <ecNumber evidence="2">3.5.1.28</ecNumber>
    </recommendedName>
</protein>
<keyword evidence="4" id="KW-0961">Cell wall biogenesis/degradation</keyword>
<name>A0A3A5LII7_9GAMM</name>
<gene>
    <name evidence="8" type="ORF">D6J04_03345</name>
    <name evidence="7" type="ORF">DB745_12005</name>
    <name evidence="9" type="ORF">DIZ81_13140</name>
</gene>
<dbReference type="GO" id="GO:0009254">
    <property type="term" value="P:peptidoglycan turnover"/>
    <property type="evidence" value="ECO:0007669"/>
    <property type="project" value="TreeGrafter"/>
</dbReference>
<dbReference type="Proteomes" id="UP000306421">
    <property type="component" value="Unassembled WGS sequence"/>
</dbReference>
<dbReference type="InterPro" id="IPR002502">
    <property type="entry name" value="Amidase_domain"/>
</dbReference>
<dbReference type="GO" id="GO:0009253">
    <property type="term" value="P:peptidoglycan catabolic process"/>
    <property type="evidence" value="ECO:0007669"/>
    <property type="project" value="InterPro"/>
</dbReference>
<reference evidence="7 10" key="1">
    <citation type="submission" date="2018-04" db="EMBL/GenBank/DDBJ databases">
        <title>Whole genome sequence comparison of clinical and drinking water Legionella pneumophila isolates associated with the Flint Water Crisis.</title>
        <authorList>
            <person name="Garner E."/>
            <person name="Brown C."/>
            <person name="Schwake O."/>
            <person name="Coil D."/>
            <person name="Jospin G."/>
            <person name="Eisen J."/>
            <person name="Edwards M."/>
            <person name="Pruden A."/>
        </authorList>
    </citation>
    <scope>NUCLEOTIDE SEQUENCE [LARGE SCALE GENOMIC DNA]</scope>
    <source>
        <strain evidence="7 10">Genessee03</strain>
    </source>
</reference>
<keyword evidence="10" id="KW-1185">Reference proteome</keyword>
<dbReference type="SUPFAM" id="SSF55846">
    <property type="entry name" value="N-acetylmuramoyl-L-alanine amidase-like"/>
    <property type="match status" value="1"/>
</dbReference>
<evidence type="ECO:0000313" key="11">
    <source>
        <dbReference type="Proteomes" id="UP000270757"/>
    </source>
</evidence>
<evidence type="ECO:0000256" key="4">
    <source>
        <dbReference type="ARBA" id="ARBA00023316"/>
    </source>
</evidence>
<dbReference type="Proteomes" id="UP000251035">
    <property type="component" value="Unassembled WGS sequence"/>
</dbReference>
<evidence type="ECO:0000313" key="10">
    <source>
        <dbReference type="Proteomes" id="UP000251035"/>
    </source>
</evidence>
<evidence type="ECO:0000256" key="5">
    <source>
        <dbReference type="SAM" id="SignalP"/>
    </source>
</evidence>
<comment type="catalytic activity">
    <reaction evidence="1">
        <text>Hydrolyzes the link between N-acetylmuramoyl residues and L-amino acid residues in certain cell-wall glycopeptides.</text>
        <dbReference type="EC" id="3.5.1.28"/>
    </reaction>
</comment>
<dbReference type="AlphaFoldDB" id="A0A3A5LII7"/>
<comment type="caution">
    <text evidence="8">The sequence shown here is derived from an EMBL/GenBank/DDBJ whole genome shotgun (WGS) entry which is preliminary data.</text>
</comment>
<feature type="chain" id="PRO_5044588230" description="N-acetylmuramoyl-L-alanine amidase" evidence="5">
    <location>
        <begin position="21"/>
        <end position="220"/>
    </location>
</feature>
<reference evidence="9 12" key="2">
    <citation type="submission" date="2018-04" db="EMBL/GenBank/DDBJ databases">
        <title>Whole genome sequence comparison of clinical and drinking water Legionella pneumophila isolates.</title>
        <authorList>
            <person name="Garner E."/>
        </authorList>
    </citation>
    <scope>NUCLEOTIDE SEQUENCE [LARGE SCALE GENOMIC DNA]</scope>
    <source>
        <strain evidence="9 12">WH02</strain>
    </source>
</reference>
<dbReference type="InterPro" id="IPR051206">
    <property type="entry name" value="NAMLAA_amidase_2"/>
</dbReference>
<evidence type="ECO:0000313" key="12">
    <source>
        <dbReference type="Proteomes" id="UP000306421"/>
    </source>
</evidence>
<feature type="domain" description="N-acetylmuramoyl-L-alanine amidase" evidence="6">
    <location>
        <begin position="51"/>
        <end position="206"/>
    </location>
</feature>
<dbReference type="EMBL" id="QZWB01000002">
    <property type="protein sequence ID" value="RJT48818.1"/>
    <property type="molecule type" value="Genomic_DNA"/>
</dbReference>
<keyword evidence="5" id="KW-0732">Signal</keyword>
<evidence type="ECO:0000313" key="9">
    <source>
        <dbReference type="EMBL" id="TID40075.1"/>
    </source>
</evidence>
<accession>A0A3A5LII7</accession>
<evidence type="ECO:0000259" key="6">
    <source>
        <dbReference type="SMART" id="SM00644"/>
    </source>
</evidence>